<dbReference type="Gene3D" id="3.30.420.10">
    <property type="entry name" value="Ribonuclease H-like superfamily/Ribonuclease H"/>
    <property type="match status" value="1"/>
</dbReference>
<feature type="region of interest" description="Disordered" evidence="1">
    <location>
        <begin position="18"/>
        <end position="127"/>
    </location>
</feature>
<keyword evidence="3" id="KW-1185">Reference proteome</keyword>
<sequence>MSGYKLSDLVELSEIIRQNRQNRAHSRFQPPPRPRHLNMFPSSHDPPGQTNIEPKEEEAWKIQSNTGQGPPSRSRNPVTSIPGQKRPHSPVADPIQSNKRREVDVSSTTTADQVSTSQSSGPSPASLTYKGNEYTLFQPWELNYLDALLFTQKQSIPRLLEAGHFILDNPRPGALYKIQRKEDFIAMPAYDPSQEKYRHVFIKVSYVQCEESCPGIAPITVLNITDGKEILNSYVWPRDKVIRWDKDRNDNTINEDVLVEASLKSNLLLGWEAARTKLAQFADAETIFVGHAMAFLMNALRISHKHIFDYGLARKIVP</sequence>
<accession>A0ABR1WQG5</accession>
<proteinExistence type="predicted"/>
<evidence type="ECO:0000313" key="3">
    <source>
        <dbReference type="Proteomes" id="UP001433268"/>
    </source>
</evidence>
<evidence type="ECO:0000313" key="2">
    <source>
        <dbReference type="EMBL" id="KAK8085779.1"/>
    </source>
</evidence>
<reference evidence="2 3" key="1">
    <citation type="submission" date="2023-01" db="EMBL/GenBank/DDBJ databases">
        <title>Analysis of 21 Apiospora genomes using comparative genomics revels a genus with tremendous synthesis potential of carbohydrate active enzymes and secondary metabolites.</title>
        <authorList>
            <person name="Sorensen T."/>
        </authorList>
    </citation>
    <scope>NUCLEOTIDE SEQUENCE [LARGE SCALE GENOMIC DNA]</scope>
    <source>
        <strain evidence="2 3">CBS 114990</strain>
    </source>
</reference>
<dbReference type="InterPro" id="IPR036397">
    <property type="entry name" value="RNaseH_sf"/>
</dbReference>
<dbReference type="EMBL" id="JAQQWN010000005">
    <property type="protein sequence ID" value="KAK8085779.1"/>
    <property type="molecule type" value="Genomic_DNA"/>
</dbReference>
<dbReference type="GeneID" id="92044425"/>
<name>A0ABR1WQG5_9PEZI</name>
<gene>
    <name evidence="2" type="ORF">PG997_007050</name>
</gene>
<dbReference type="RefSeq" id="XP_066670288.1">
    <property type="nucleotide sequence ID" value="XM_066811365.1"/>
</dbReference>
<protein>
    <submittedName>
        <fullName evidence="2">Uncharacterized protein</fullName>
    </submittedName>
</protein>
<feature type="compositionally biased region" description="Polar residues" evidence="1">
    <location>
        <begin position="105"/>
        <end position="114"/>
    </location>
</feature>
<feature type="compositionally biased region" description="Polar residues" evidence="1">
    <location>
        <begin position="62"/>
        <end position="82"/>
    </location>
</feature>
<dbReference type="Proteomes" id="UP001433268">
    <property type="component" value="Unassembled WGS sequence"/>
</dbReference>
<organism evidence="2 3">
    <name type="scientific">Apiospora hydei</name>
    <dbReference type="NCBI Taxonomy" id="1337664"/>
    <lineage>
        <taxon>Eukaryota</taxon>
        <taxon>Fungi</taxon>
        <taxon>Dikarya</taxon>
        <taxon>Ascomycota</taxon>
        <taxon>Pezizomycotina</taxon>
        <taxon>Sordariomycetes</taxon>
        <taxon>Xylariomycetidae</taxon>
        <taxon>Amphisphaeriales</taxon>
        <taxon>Apiosporaceae</taxon>
        <taxon>Apiospora</taxon>
    </lineage>
</organism>
<comment type="caution">
    <text evidence="2">The sequence shown here is derived from an EMBL/GenBank/DDBJ whole genome shotgun (WGS) entry which is preliminary data.</text>
</comment>
<evidence type="ECO:0000256" key="1">
    <source>
        <dbReference type="SAM" id="MobiDB-lite"/>
    </source>
</evidence>
<feature type="compositionally biased region" description="Low complexity" evidence="1">
    <location>
        <begin position="115"/>
        <end position="126"/>
    </location>
</feature>